<evidence type="ECO:0000256" key="1">
    <source>
        <dbReference type="ARBA" id="ARBA00001938"/>
    </source>
</evidence>
<feature type="region of interest" description="Disordered" evidence="7">
    <location>
        <begin position="215"/>
        <end position="246"/>
    </location>
</feature>
<evidence type="ECO:0000256" key="6">
    <source>
        <dbReference type="RuleBase" id="RU003423"/>
    </source>
</evidence>
<evidence type="ECO:0000313" key="11">
    <source>
        <dbReference type="Proteomes" id="UP001323798"/>
    </source>
</evidence>
<keyword evidence="11" id="KW-1185">Reference proteome</keyword>
<evidence type="ECO:0000256" key="5">
    <source>
        <dbReference type="ARBA" id="ARBA00023315"/>
    </source>
</evidence>
<dbReference type="InterPro" id="IPR011053">
    <property type="entry name" value="Single_hybrid_motif"/>
</dbReference>
<feature type="region of interest" description="Disordered" evidence="7">
    <location>
        <begin position="88"/>
        <end position="119"/>
    </location>
</feature>
<reference evidence="10 11" key="1">
    <citation type="submission" date="2023-11" db="EMBL/GenBank/DDBJ databases">
        <title>Genome sequence of Microbacterium rhizosphaerae KACC 19337.</title>
        <authorList>
            <person name="Choi H."/>
            <person name="Kim S."/>
            <person name="Kim Y."/>
            <person name="Kwon S.-W."/>
            <person name="Heo J."/>
        </authorList>
    </citation>
    <scope>NUCLEOTIDE SEQUENCE [LARGE SCALE GENOMIC DNA]</scope>
    <source>
        <strain evidence="10 11">KACC 19337</strain>
    </source>
</reference>
<dbReference type="PANTHER" id="PTHR43178:SF5">
    <property type="entry name" value="LIPOAMIDE ACYLTRANSFERASE COMPONENT OF BRANCHED-CHAIN ALPHA-KETO ACID DEHYDROGENASE COMPLEX, MITOCHONDRIAL"/>
    <property type="match status" value="1"/>
</dbReference>
<evidence type="ECO:0000256" key="4">
    <source>
        <dbReference type="ARBA" id="ARBA00022823"/>
    </source>
</evidence>
<dbReference type="Gene3D" id="3.30.559.10">
    <property type="entry name" value="Chloramphenicol acetyltransferase-like domain"/>
    <property type="match status" value="1"/>
</dbReference>
<organism evidence="10 11">
    <name type="scientific">Microbacterium rhizosphaerae</name>
    <dbReference type="NCBI Taxonomy" id="1678237"/>
    <lineage>
        <taxon>Bacteria</taxon>
        <taxon>Bacillati</taxon>
        <taxon>Actinomycetota</taxon>
        <taxon>Actinomycetes</taxon>
        <taxon>Micrococcales</taxon>
        <taxon>Microbacteriaceae</taxon>
        <taxon>Microbacterium</taxon>
    </lineage>
</organism>
<comment type="similarity">
    <text evidence="2 6">Belongs to the 2-oxoacid dehydrogenase family.</text>
</comment>
<dbReference type="Gene3D" id="2.40.50.100">
    <property type="match status" value="1"/>
</dbReference>
<evidence type="ECO:0000259" key="9">
    <source>
        <dbReference type="PROSITE" id="PS51826"/>
    </source>
</evidence>
<dbReference type="SUPFAM" id="SSF51230">
    <property type="entry name" value="Single hybrid motif"/>
    <property type="match status" value="1"/>
</dbReference>
<evidence type="ECO:0000256" key="3">
    <source>
        <dbReference type="ARBA" id="ARBA00022679"/>
    </source>
</evidence>
<evidence type="ECO:0000259" key="8">
    <source>
        <dbReference type="PROSITE" id="PS50968"/>
    </source>
</evidence>
<dbReference type="InterPro" id="IPR004167">
    <property type="entry name" value="PSBD"/>
</dbReference>
<dbReference type="SUPFAM" id="SSF47005">
    <property type="entry name" value="Peripheral subunit-binding domain of 2-oxo acid dehydrogenase complex"/>
    <property type="match status" value="2"/>
</dbReference>
<dbReference type="InterPro" id="IPR050743">
    <property type="entry name" value="2-oxoacid_DH_E2_comp"/>
</dbReference>
<evidence type="ECO:0000256" key="7">
    <source>
        <dbReference type="SAM" id="MobiDB-lite"/>
    </source>
</evidence>
<protein>
    <recommendedName>
        <fullName evidence="6">Dihydrolipoamide acetyltransferase component of pyruvate dehydrogenase complex</fullName>
        <ecNumber evidence="6">2.3.1.-</ecNumber>
    </recommendedName>
</protein>
<dbReference type="Pfam" id="PF00198">
    <property type="entry name" value="2-oxoacid_dh"/>
    <property type="match status" value="1"/>
</dbReference>
<dbReference type="EMBL" id="CP139368">
    <property type="protein sequence ID" value="WPR88292.1"/>
    <property type="molecule type" value="Genomic_DNA"/>
</dbReference>
<feature type="domain" description="Peripheral subunit-binding (PSBD)" evidence="9">
    <location>
        <begin position="179"/>
        <end position="216"/>
    </location>
</feature>
<evidence type="ECO:0000256" key="2">
    <source>
        <dbReference type="ARBA" id="ARBA00007317"/>
    </source>
</evidence>
<dbReference type="EC" id="2.3.1.-" evidence="6"/>
<dbReference type="InterPro" id="IPR036625">
    <property type="entry name" value="E3-bd_dom_sf"/>
</dbReference>
<keyword evidence="3 6" id="KW-0808">Transferase</keyword>
<name>A0ABZ0SKS2_9MICO</name>
<dbReference type="CDD" id="cd06849">
    <property type="entry name" value="lipoyl_domain"/>
    <property type="match status" value="1"/>
</dbReference>
<feature type="domain" description="Peripheral subunit-binding (PSBD)" evidence="9">
    <location>
        <begin position="118"/>
        <end position="155"/>
    </location>
</feature>
<dbReference type="RefSeq" id="WP_320941012.1">
    <property type="nucleotide sequence ID" value="NZ_BAABEU010000010.1"/>
</dbReference>
<comment type="cofactor">
    <cofactor evidence="1 6">
        <name>(R)-lipoate</name>
        <dbReference type="ChEBI" id="CHEBI:83088"/>
    </cofactor>
</comment>
<accession>A0ABZ0SKS2</accession>
<dbReference type="Pfam" id="PF00364">
    <property type="entry name" value="Biotin_lipoyl"/>
    <property type="match status" value="1"/>
</dbReference>
<feature type="compositionally biased region" description="Low complexity" evidence="7">
    <location>
        <begin position="160"/>
        <end position="179"/>
    </location>
</feature>
<keyword evidence="5 6" id="KW-0012">Acyltransferase</keyword>
<evidence type="ECO:0000313" key="10">
    <source>
        <dbReference type="EMBL" id="WPR88292.1"/>
    </source>
</evidence>
<dbReference type="SUPFAM" id="SSF52777">
    <property type="entry name" value="CoA-dependent acyltransferases"/>
    <property type="match status" value="1"/>
</dbReference>
<dbReference type="InterPro" id="IPR001078">
    <property type="entry name" value="2-oxoacid_DH_actylTfrase"/>
</dbReference>
<dbReference type="Gene3D" id="4.10.320.10">
    <property type="entry name" value="E3-binding domain"/>
    <property type="match status" value="2"/>
</dbReference>
<dbReference type="InterPro" id="IPR023213">
    <property type="entry name" value="CAT-like_dom_sf"/>
</dbReference>
<feature type="compositionally biased region" description="Low complexity" evidence="7">
    <location>
        <begin position="225"/>
        <end position="242"/>
    </location>
</feature>
<dbReference type="InterPro" id="IPR000089">
    <property type="entry name" value="Biotin_lipoyl"/>
</dbReference>
<feature type="region of interest" description="Disordered" evidence="7">
    <location>
        <begin position="155"/>
        <end position="181"/>
    </location>
</feature>
<dbReference type="PANTHER" id="PTHR43178">
    <property type="entry name" value="DIHYDROLIPOAMIDE ACETYLTRANSFERASE COMPONENT OF PYRUVATE DEHYDROGENASE COMPLEX"/>
    <property type="match status" value="1"/>
</dbReference>
<sequence>MGEFRMPSLGADMESGKVVEWLVAPGDYVHRGDLIAEVDTEKTVMEIESFEEGVVTEFLVDLGQSVPVGTPIARITGTPADGAHVGAPVASGTTTPSAPSPMATTLAEPPEAEEPAPAVTPPVRRLAHVLGVDLTRLQGTGKHGAITRSDVETAAGHGIPPAASAPLAPSPAPAGVRLRSSPRARRLAAERGIDLAEVRGSGPDGAVLAEDIARAGSRETPPPTAESSPAPAAPEARAPAESTTDRVAKMHRAVGTLMARSKREIPHYYLSTTIDLTAAVDWMQRTNAGRPIAQRLVPAALLLSACARAAKEVPDVNGFFLDGAFQPSTAVHLGVAVALRGGGLIAPAIHDADTLSVDEVMGRLRDLVARARAGRLQRAEMADPTITVTNLGDLGVESIFGVIYPPQVALVGFGRVVERPVARDGLIGVRPTVIATLSADHRASDGLVGGRLLARIDELLQKPEEL</sequence>
<proteinExistence type="inferred from homology"/>
<dbReference type="PROSITE" id="PS50968">
    <property type="entry name" value="BIOTINYL_LIPOYL"/>
    <property type="match status" value="1"/>
</dbReference>
<dbReference type="Proteomes" id="UP001323798">
    <property type="component" value="Chromosome"/>
</dbReference>
<keyword evidence="4 6" id="KW-0450">Lipoyl</keyword>
<feature type="domain" description="Lipoyl-binding" evidence="8">
    <location>
        <begin position="1"/>
        <end position="76"/>
    </location>
</feature>
<dbReference type="PROSITE" id="PS51826">
    <property type="entry name" value="PSBD"/>
    <property type="match status" value="2"/>
</dbReference>
<gene>
    <name evidence="10" type="ORF">SM116_10910</name>
</gene>
<dbReference type="Pfam" id="PF02817">
    <property type="entry name" value="E3_binding"/>
    <property type="match status" value="2"/>
</dbReference>